<evidence type="ECO:0000313" key="3">
    <source>
        <dbReference type="Proteomes" id="UP000184267"/>
    </source>
</evidence>
<comment type="caution">
    <text evidence="2">The sequence shown here is derived from an EMBL/GenBank/DDBJ whole genome shotgun (WGS) entry which is preliminary data.</text>
</comment>
<reference evidence="2 3" key="1">
    <citation type="submission" date="2016-10" db="EMBL/GenBank/DDBJ databases">
        <title>Genome sequence of the basidiomycete white-rot fungus Trametes pubescens.</title>
        <authorList>
            <person name="Makela M.R."/>
            <person name="Granchi Z."/>
            <person name="Peng M."/>
            <person name="De Vries R.P."/>
            <person name="Grigoriev I."/>
            <person name="Riley R."/>
            <person name="Hilden K."/>
        </authorList>
    </citation>
    <scope>NUCLEOTIDE SEQUENCE [LARGE SCALE GENOMIC DNA]</scope>
    <source>
        <strain evidence="2 3">FBCC735</strain>
    </source>
</reference>
<dbReference type="OrthoDB" id="2757267at2759"/>
<dbReference type="Proteomes" id="UP000184267">
    <property type="component" value="Unassembled WGS sequence"/>
</dbReference>
<name>A0A1M2VFN4_TRAPU</name>
<feature type="region of interest" description="Disordered" evidence="1">
    <location>
        <begin position="28"/>
        <end position="98"/>
    </location>
</feature>
<organism evidence="2 3">
    <name type="scientific">Trametes pubescens</name>
    <name type="common">White-rot fungus</name>
    <dbReference type="NCBI Taxonomy" id="154538"/>
    <lineage>
        <taxon>Eukaryota</taxon>
        <taxon>Fungi</taxon>
        <taxon>Dikarya</taxon>
        <taxon>Basidiomycota</taxon>
        <taxon>Agaricomycotina</taxon>
        <taxon>Agaricomycetes</taxon>
        <taxon>Polyporales</taxon>
        <taxon>Polyporaceae</taxon>
        <taxon>Trametes</taxon>
    </lineage>
</organism>
<evidence type="ECO:0000256" key="1">
    <source>
        <dbReference type="SAM" id="MobiDB-lite"/>
    </source>
</evidence>
<accession>A0A1M2VFN4</accession>
<dbReference type="OMA" id="MYNTPAN"/>
<dbReference type="AlphaFoldDB" id="A0A1M2VFN4"/>
<feature type="compositionally biased region" description="Low complexity" evidence="1">
    <location>
        <begin position="30"/>
        <end position="42"/>
    </location>
</feature>
<protein>
    <submittedName>
        <fullName evidence="2">Uncharacterized protein</fullName>
    </submittedName>
</protein>
<evidence type="ECO:0000313" key="2">
    <source>
        <dbReference type="EMBL" id="OJT06422.1"/>
    </source>
</evidence>
<gene>
    <name evidence="2" type="ORF">TRAPUB_2697</name>
</gene>
<sequence>MGNRMYLVPVQGGHVQAAGAVNTNPTHGFAAPNGANQNAIAGPAGGNGAHTTADNQENVPPRGARRRQRAPGQPSLRELRRRRAAINANPSRQQQSRARRVLAALNGQQVRDLREVTLDEVTGNSSGAPSEYVDLSNGTVPDATVLQDPYSFPSMWTSFNEDA</sequence>
<dbReference type="EMBL" id="MNAD01001309">
    <property type="protein sequence ID" value="OJT06422.1"/>
    <property type="molecule type" value="Genomic_DNA"/>
</dbReference>
<proteinExistence type="predicted"/>
<keyword evidence="3" id="KW-1185">Reference proteome</keyword>